<dbReference type="Gene3D" id="3.40.30.10">
    <property type="entry name" value="Glutaredoxin"/>
    <property type="match status" value="1"/>
</dbReference>
<dbReference type="Gene3D" id="1.20.1050.10">
    <property type="match status" value="1"/>
</dbReference>
<dbReference type="InterPro" id="IPR040079">
    <property type="entry name" value="Glutathione_S-Trfase"/>
</dbReference>
<protein>
    <submittedName>
        <fullName evidence="5">Glutathione S-transferase</fullName>
    </submittedName>
</protein>
<dbReference type="KEGG" id="kco:BWI95_13100"/>
<dbReference type="InterPro" id="IPR004045">
    <property type="entry name" value="Glutathione_S-Trfase_N"/>
</dbReference>
<dbReference type="PROSITE" id="PS50405">
    <property type="entry name" value="GST_CTER"/>
    <property type="match status" value="1"/>
</dbReference>
<feature type="domain" description="GST C-terminal" evidence="4">
    <location>
        <begin position="88"/>
        <end position="209"/>
    </location>
</feature>
<dbReference type="SUPFAM" id="SSF47616">
    <property type="entry name" value="GST C-terminal domain-like"/>
    <property type="match status" value="1"/>
</dbReference>
<dbReference type="FunFam" id="3.40.30.10:FF:000039">
    <property type="entry name" value="Glutathione S-transferase domain"/>
    <property type="match status" value="1"/>
</dbReference>
<reference evidence="5 6" key="1">
    <citation type="submission" date="2017-01" db="EMBL/GenBank/DDBJ databases">
        <authorList>
            <person name="Cao J.-M."/>
        </authorList>
    </citation>
    <scope>NUCLEOTIDE SEQUENCE [LARGE SCALE GENOMIC DNA]</scope>
    <source>
        <strain evidence="5 6">888-76</strain>
    </source>
</reference>
<organism evidence="5 6">
    <name type="scientific">Kosakonia cowanii JCM 10956 = DSM 18146</name>
    <dbReference type="NCBI Taxonomy" id="1300165"/>
    <lineage>
        <taxon>Bacteria</taxon>
        <taxon>Pseudomonadati</taxon>
        <taxon>Pseudomonadota</taxon>
        <taxon>Gammaproteobacteria</taxon>
        <taxon>Enterobacterales</taxon>
        <taxon>Enterobacteriaceae</taxon>
        <taxon>Kosakonia</taxon>
    </lineage>
</organism>
<dbReference type="AlphaFoldDB" id="A0A807LK19"/>
<evidence type="ECO:0000256" key="2">
    <source>
        <dbReference type="ARBA" id="ARBA00022679"/>
    </source>
</evidence>
<keyword evidence="6" id="KW-1185">Reference proteome</keyword>
<evidence type="ECO:0000313" key="6">
    <source>
        <dbReference type="Proteomes" id="UP000187148"/>
    </source>
</evidence>
<evidence type="ECO:0000313" key="5">
    <source>
        <dbReference type="EMBL" id="APZ05915.1"/>
    </source>
</evidence>
<evidence type="ECO:0000256" key="1">
    <source>
        <dbReference type="ARBA" id="ARBA00007409"/>
    </source>
</evidence>
<accession>A0A807LK19</accession>
<evidence type="ECO:0000259" key="3">
    <source>
        <dbReference type="PROSITE" id="PS50404"/>
    </source>
</evidence>
<dbReference type="PANTHER" id="PTHR44051">
    <property type="entry name" value="GLUTATHIONE S-TRANSFERASE-RELATED"/>
    <property type="match status" value="1"/>
</dbReference>
<dbReference type="Pfam" id="PF13417">
    <property type="entry name" value="GST_N_3"/>
    <property type="match status" value="1"/>
</dbReference>
<dbReference type="InterPro" id="IPR036282">
    <property type="entry name" value="Glutathione-S-Trfase_C_sf"/>
</dbReference>
<dbReference type="InterPro" id="IPR004046">
    <property type="entry name" value="GST_C"/>
</dbReference>
<dbReference type="InterPro" id="IPR036249">
    <property type="entry name" value="Thioredoxin-like_sf"/>
</dbReference>
<dbReference type="GO" id="GO:0016740">
    <property type="term" value="F:transferase activity"/>
    <property type="evidence" value="ECO:0007669"/>
    <property type="project" value="UniProtKB-KW"/>
</dbReference>
<dbReference type="InterPro" id="IPR010987">
    <property type="entry name" value="Glutathione-S-Trfase_C-like"/>
</dbReference>
<dbReference type="Pfam" id="PF00043">
    <property type="entry name" value="GST_C"/>
    <property type="match status" value="1"/>
</dbReference>
<dbReference type="Proteomes" id="UP000187148">
    <property type="component" value="Chromosome"/>
</dbReference>
<dbReference type="PANTHER" id="PTHR44051:SF19">
    <property type="entry name" value="DISULFIDE-BOND OXIDOREDUCTASE YFCG"/>
    <property type="match status" value="1"/>
</dbReference>
<dbReference type="EMBL" id="CP019445">
    <property type="protein sequence ID" value="APZ05915.1"/>
    <property type="molecule type" value="Genomic_DNA"/>
</dbReference>
<dbReference type="SFLD" id="SFLDG01150">
    <property type="entry name" value="Main.1:_Beta-like"/>
    <property type="match status" value="1"/>
</dbReference>
<dbReference type="CDD" id="cd03047">
    <property type="entry name" value="GST_N_2"/>
    <property type="match status" value="1"/>
</dbReference>
<dbReference type="RefSeq" id="WP_076769617.1">
    <property type="nucleotide sequence ID" value="NZ_CP019445.1"/>
</dbReference>
<keyword evidence="2 5" id="KW-0808">Transferase</keyword>
<evidence type="ECO:0000259" key="4">
    <source>
        <dbReference type="PROSITE" id="PS50405"/>
    </source>
</evidence>
<name>A0A807LK19_9ENTR</name>
<dbReference type="SUPFAM" id="SSF52833">
    <property type="entry name" value="Thioredoxin-like"/>
    <property type="match status" value="1"/>
</dbReference>
<dbReference type="SFLD" id="SFLDS00019">
    <property type="entry name" value="Glutathione_Transferase_(cytos"/>
    <property type="match status" value="1"/>
</dbReference>
<proteinExistence type="inferred from homology"/>
<dbReference type="SFLD" id="SFLDG00358">
    <property type="entry name" value="Main_(cytGST)"/>
    <property type="match status" value="1"/>
</dbReference>
<comment type="similarity">
    <text evidence="1">Belongs to the GST superfamily.</text>
</comment>
<feature type="domain" description="GST N-terminal" evidence="3">
    <location>
        <begin position="1"/>
        <end position="83"/>
    </location>
</feature>
<sequence length="209" mass="23683">MITLWGRNNSTNVKKVRWLLDELELPYEHILAGREFGVNHDPEYLAMNPNGLVPLLRDDETGAVLWESNTIVRYLVAQYGQSRLWLESPAARAQGDKWMDWSLSMLAPKHSPLLMNLVRTAPEKRDQAVIASSKEALDGALQLLDNELANTPWLSGEAFGCGDIAVAPFIYNLFNIPGLSWAPHPHLQRWYAQLCERPAFRHNVMIPVT</sequence>
<gene>
    <name evidence="5" type="ORF">BWI95_13100</name>
</gene>
<dbReference type="PROSITE" id="PS50404">
    <property type="entry name" value="GST_NTER"/>
    <property type="match status" value="1"/>
</dbReference>